<dbReference type="EMBL" id="VSRR010001950">
    <property type="protein sequence ID" value="MPC28684.1"/>
    <property type="molecule type" value="Genomic_DNA"/>
</dbReference>
<evidence type="ECO:0000313" key="2">
    <source>
        <dbReference type="Proteomes" id="UP000324222"/>
    </source>
</evidence>
<protein>
    <submittedName>
        <fullName evidence="1">Uncharacterized protein</fullName>
    </submittedName>
</protein>
<evidence type="ECO:0000313" key="1">
    <source>
        <dbReference type="EMBL" id="MPC28684.1"/>
    </source>
</evidence>
<keyword evidence="2" id="KW-1185">Reference proteome</keyword>
<comment type="caution">
    <text evidence="1">The sequence shown here is derived from an EMBL/GenBank/DDBJ whole genome shotgun (WGS) entry which is preliminary data.</text>
</comment>
<name>A0A5B7E7G6_PORTR</name>
<gene>
    <name evidence="1" type="ORF">E2C01_021894</name>
</gene>
<proteinExistence type="predicted"/>
<sequence length="90" mass="10510">MTEYVLPLSASLIQRQKNPALSRYYIGKHSSTLEQTRPLRHKFCVELCFAEKWWERKLWYDCSSSSFGRVPQALCSTGFWQEMVAAQTMA</sequence>
<dbReference type="AlphaFoldDB" id="A0A5B7E7G6"/>
<reference evidence="1 2" key="1">
    <citation type="submission" date="2019-05" db="EMBL/GenBank/DDBJ databases">
        <title>Another draft genome of Portunus trituberculatus and its Hox gene families provides insights of decapod evolution.</title>
        <authorList>
            <person name="Jeong J.-H."/>
            <person name="Song I."/>
            <person name="Kim S."/>
            <person name="Choi T."/>
            <person name="Kim D."/>
            <person name="Ryu S."/>
            <person name="Kim W."/>
        </authorList>
    </citation>
    <scope>NUCLEOTIDE SEQUENCE [LARGE SCALE GENOMIC DNA]</scope>
    <source>
        <tissue evidence="1">Muscle</tissue>
    </source>
</reference>
<dbReference type="Proteomes" id="UP000324222">
    <property type="component" value="Unassembled WGS sequence"/>
</dbReference>
<accession>A0A5B7E7G6</accession>
<organism evidence="1 2">
    <name type="scientific">Portunus trituberculatus</name>
    <name type="common">Swimming crab</name>
    <name type="synonym">Neptunus trituberculatus</name>
    <dbReference type="NCBI Taxonomy" id="210409"/>
    <lineage>
        <taxon>Eukaryota</taxon>
        <taxon>Metazoa</taxon>
        <taxon>Ecdysozoa</taxon>
        <taxon>Arthropoda</taxon>
        <taxon>Crustacea</taxon>
        <taxon>Multicrustacea</taxon>
        <taxon>Malacostraca</taxon>
        <taxon>Eumalacostraca</taxon>
        <taxon>Eucarida</taxon>
        <taxon>Decapoda</taxon>
        <taxon>Pleocyemata</taxon>
        <taxon>Brachyura</taxon>
        <taxon>Eubrachyura</taxon>
        <taxon>Portunoidea</taxon>
        <taxon>Portunidae</taxon>
        <taxon>Portuninae</taxon>
        <taxon>Portunus</taxon>
    </lineage>
</organism>